<evidence type="ECO:0000256" key="8">
    <source>
        <dbReference type="ARBA" id="ARBA00023098"/>
    </source>
</evidence>
<accession>A0A8K0FZV4</accession>
<reference evidence="12" key="1">
    <citation type="submission" date="2019-08" db="EMBL/GenBank/DDBJ databases">
        <title>The genome of the North American firefly Photinus pyralis.</title>
        <authorList>
            <consortium name="Photinus pyralis genome working group"/>
            <person name="Fallon T.R."/>
            <person name="Sander Lower S.E."/>
            <person name="Weng J.-K."/>
        </authorList>
    </citation>
    <scope>NUCLEOTIDE SEQUENCE</scope>
    <source>
        <strain evidence="12">TRF0915ILg1</strain>
        <tissue evidence="12">Whole body</tissue>
    </source>
</reference>
<evidence type="ECO:0000313" key="13">
    <source>
        <dbReference type="Proteomes" id="UP000801492"/>
    </source>
</evidence>
<dbReference type="EMBL" id="VTPC01090932">
    <property type="protein sequence ID" value="KAF2880663.1"/>
    <property type="molecule type" value="Genomic_DNA"/>
</dbReference>
<comment type="subcellular location">
    <subcellularLocation>
        <location evidence="1 11">Endoplasmic reticulum membrane</location>
        <topology evidence="1 11">Multi-pass membrane protein</topology>
    </subcellularLocation>
</comment>
<evidence type="ECO:0000256" key="6">
    <source>
        <dbReference type="ARBA" id="ARBA00022824"/>
    </source>
</evidence>
<feature type="transmembrane region" description="Helical" evidence="11">
    <location>
        <begin position="36"/>
        <end position="64"/>
    </location>
</feature>
<dbReference type="CDD" id="cd07987">
    <property type="entry name" value="LPLAT_MGAT-like"/>
    <property type="match status" value="1"/>
</dbReference>
<dbReference type="PANTHER" id="PTHR12317">
    <property type="entry name" value="DIACYLGLYCEROL O-ACYLTRANSFERASE"/>
    <property type="match status" value="1"/>
</dbReference>
<evidence type="ECO:0000256" key="7">
    <source>
        <dbReference type="ARBA" id="ARBA00022989"/>
    </source>
</evidence>
<dbReference type="GO" id="GO:0019432">
    <property type="term" value="P:triglyceride biosynthetic process"/>
    <property type="evidence" value="ECO:0007669"/>
    <property type="project" value="TreeGrafter"/>
</dbReference>
<proteinExistence type="inferred from homology"/>
<sequence length="342" mass="39197">MKIFGIEFAPLHVPLSRRLQTLTVGLFYTYMTLGQFLIWFILLFLILFTSIRFLVIAYLIWIWVDKKSCERGGRRVEWVRGGRFWKFFKDFFPVNVEKDSEDVELDPKRNYLFCSFPHGMLATGTFTVFGTRSGGFHKLFPKHTPHILTLRQNFYLPLTRDFLLSMGMSAASAKSINFLMSRPSGGNAALLIVGGAAELFYCKPGQYHLVLKNRKGFARLALKNGSPLVPIFSFGETDIYDQVSNPEGSLLRMFQEWVKGITGIVPIIPLGRGYLQYSFGLVPYRKPINVIVGKPIDVERVEDATQEQIDALHATFIKQLTELFDKHKHKYLEDPETTLVIH</sequence>
<dbReference type="Proteomes" id="UP000801492">
    <property type="component" value="Unassembled WGS sequence"/>
</dbReference>
<name>A0A8K0FZV4_IGNLU</name>
<dbReference type="OrthoDB" id="264532at2759"/>
<dbReference type="PANTHER" id="PTHR12317:SF79">
    <property type="entry name" value="ACYLTRANSFERASE"/>
    <property type="match status" value="1"/>
</dbReference>
<evidence type="ECO:0000256" key="5">
    <source>
        <dbReference type="ARBA" id="ARBA00022692"/>
    </source>
</evidence>
<comment type="caution">
    <text evidence="12">The sequence shown here is derived from an EMBL/GenBank/DDBJ whole genome shotgun (WGS) entry which is preliminary data.</text>
</comment>
<comment type="caution">
    <text evidence="11">Lacks conserved residue(s) required for the propagation of feature annotation.</text>
</comment>
<keyword evidence="10" id="KW-0012">Acyltransferase</keyword>
<keyword evidence="8" id="KW-0443">Lipid metabolism</keyword>
<dbReference type="SUPFAM" id="SSF69593">
    <property type="entry name" value="Glycerol-3-phosphate (1)-acyltransferase"/>
    <property type="match status" value="1"/>
</dbReference>
<dbReference type="Pfam" id="PF03982">
    <property type="entry name" value="DAGAT"/>
    <property type="match status" value="1"/>
</dbReference>
<evidence type="ECO:0000256" key="4">
    <source>
        <dbReference type="ARBA" id="ARBA00022679"/>
    </source>
</evidence>
<keyword evidence="5 11" id="KW-0812">Transmembrane</keyword>
<evidence type="ECO:0000256" key="11">
    <source>
        <dbReference type="RuleBase" id="RU367023"/>
    </source>
</evidence>
<evidence type="ECO:0000313" key="12">
    <source>
        <dbReference type="EMBL" id="KAF2880663.1"/>
    </source>
</evidence>
<evidence type="ECO:0000256" key="2">
    <source>
        <dbReference type="ARBA" id="ARBA00005420"/>
    </source>
</evidence>
<keyword evidence="9 11" id="KW-0472">Membrane</keyword>
<dbReference type="EC" id="2.3.1.-" evidence="11"/>
<dbReference type="GO" id="GO:0005789">
    <property type="term" value="C:endoplasmic reticulum membrane"/>
    <property type="evidence" value="ECO:0007669"/>
    <property type="project" value="UniProtKB-SubCell"/>
</dbReference>
<dbReference type="AlphaFoldDB" id="A0A8K0FZV4"/>
<evidence type="ECO:0000256" key="3">
    <source>
        <dbReference type="ARBA" id="ARBA00022516"/>
    </source>
</evidence>
<keyword evidence="3" id="KW-0444">Lipid biosynthesis</keyword>
<gene>
    <name evidence="12" type="ORF">ILUMI_25502</name>
</gene>
<evidence type="ECO:0000256" key="9">
    <source>
        <dbReference type="ARBA" id="ARBA00023136"/>
    </source>
</evidence>
<keyword evidence="7 11" id="KW-1133">Transmembrane helix</keyword>
<protein>
    <recommendedName>
        <fullName evidence="11">Acyltransferase</fullName>
        <ecNumber evidence="11">2.3.1.-</ecNumber>
    </recommendedName>
</protein>
<evidence type="ECO:0000256" key="1">
    <source>
        <dbReference type="ARBA" id="ARBA00004477"/>
    </source>
</evidence>
<dbReference type="GO" id="GO:0004144">
    <property type="term" value="F:diacylglycerol O-acyltransferase activity"/>
    <property type="evidence" value="ECO:0007669"/>
    <property type="project" value="TreeGrafter"/>
</dbReference>
<keyword evidence="13" id="KW-1185">Reference proteome</keyword>
<dbReference type="InterPro" id="IPR007130">
    <property type="entry name" value="DAGAT"/>
</dbReference>
<keyword evidence="4 11" id="KW-0808">Transferase</keyword>
<organism evidence="12 13">
    <name type="scientific">Ignelater luminosus</name>
    <name type="common">Cucubano</name>
    <name type="synonym">Pyrophorus luminosus</name>
    <dbReference type="NCBI Taxonomy" id="2038154"/>
    <lineage>
        <taxon>Eukaryota</taxon>
        <taxon>Metazoa</taxon>
        <taxon>Ecdysozoa</taxon>
        <taxon>Arthropoda</taxon>
        <taxon>Hexapoda</taxon>
        <taxon>Insecta</taxon>
        <taxon>Pterygota</taxon>
        <taxon>Neoptera</taxon>
        <taxon>Endopterygota</taxon>
        <taxon>Coleoptera</taxon>
        <taxon>Polyphaga</taxon>
        <taxon>Elateriformia</taxon>
        <taxon>Elateroidea</taxon>
        <taxon>Elateridae</taxon>
        <taxon>Agrypninae</taxon>
        <taxon>Pyrophorini</taxon>
        <taxon>Ignelater</taxon>
    </lineage>
</organism>
<comment type="similarity">
    <text evidence="2 11">Belongs to the diacylglycerol acyltransferase family.</text>
</comment>
<evidence type="ECO:0000256" key="10">
    <source>
        <dbReference type="ARBA" id="ARBA00023315"/>
    </source>
</evidence>
<keyword evidence="6 11" id="KW-0256">Endoplasmic reticulum</keyword>